<feature type="domain" description="N-acetyltransferase" evidence="1">
    <location>
        <begin position="2"/>
        <end position="189"/>
    </location>
</feature>
<dbReference type="InterPro" id="IPR000182">
    <property type="entry name" value="GNAT_dom"/>
</dbReference>
<evidence type="ECO:0000313" key="3">
    <source>
        <dbReference type="Proteomes" id="UP000664632"/>
    </source>
</evidence>
<comment type="caution">
    <text evidence="2">The sequence shown here is derived from an EMBL/GenBank/DDBJ whole genome shotgun (WGS) entry which is preliminary data.</text>
</comment>
<gene>
    <name evidence="2" type="ORF">JZO69_02610</name>
</gene>
<name>A0ABS3GWX1_9ENTE</name>
<proteinExistence type="predicted"/>
<dbReference type="Gene3D" id="3.40.630.30">
    <property type="match status" value="1"/>
</dbReference>
<dbReference type="EMBL" id="JAFLWD010000006">
    <property type="protein sequence ID" value="MBO0439251.1"/>
    <property type="molecule type" value="Genomic_DNA"/>
</dbReference>
<dbReference type="Proteomes" id="UP000664632">
    <property type="component" value="Unassembled WGS sequence"/>
</dbReference>
<dbReference type="InterPro" id="IPR016181">
    <property type="entry name" value="Acyl_CoA_acyltransferase"/>
</dbReference>
<sequence length="189" mass="22471">MIEIEQINLLNDMDLKLLYKGFKSKWQRILKVDSFEEFCKLYKSTSLTETYYRVIYNGRLAGLFAISGYFSKKKQTSIRTRKFSDWRWHIGINLLSDKIARNECYMSFLVIDNNFQGKGIGKKCLQYIEKFTLNLNKINCITLFVSTENSRAIQLYKHQGFEIDSQLNSFLTKHFIGEKKWYKMKKFLG</sequence>
<organism evidence="2 3">
    <name type="scientific">Candidatus Enterococcus ikei</name>
    <dbReference type="NCBI Taxonomy" id="2815326"/>
    <lineage>
        <taxon>Bacteria</taxon>
        <taxon>Bacillati</taxon>
        <taxon>Bacillota</taxon>
        <taxon>Bacilli</taxon>
        <taxon>Lactobacillales</taxon>
        <taxon>Enterococcaceae</taxon>
        <taxon>Enterococcus</taxon>
    </lineage>
</organism>
<keyword evidence="3" id="KW-1185">Reference proteome</keyword>
<protein>
    <submittedName>
        <fullName evidence="2">GNAT family N-acetyltransferase</fullName>
    </submittedName>
</protein>
<evidence type="ECO:0000259" key="1">
    <source>
        <dbReference type="PROSITE" id="PS51186"/>
    </source>
</evidence>
<dbReference type="PROSITE" id="PS51186">
    <property type="entry name" value="GNAT"/>
    <property type="match status" value="1"/>
</dbReference>
<dbReference type="CDD" id="cd04301">
    <property type="entry name" value="NAT_SF"/>
    <property type="match status" value="1"/>
</dbReference>
<dbReference type="Pfam" id="PF00583">
    <property type="entry name" value="Acetyltransf_1"/>
    <property type="match status" value="1"/>
</dbReference>
<dbReference type="RefSeq" id="WP_207111348.1">
    <property type="nucleotide sequence ID" value="NZ_JAFLWD010000006.1"/>
</dbReference>
<dbReference type="SUPFAM" id="SSF55729">
    <property type="entry name" value="Acyl-CoA N-acyltransferases (Nat)"/>
    <property type="match status" value="1"/>
</dbReference>
<evidence type="ECO:0000313" key="2">
    <source>
        <dbReference type="EMBL" id="MBO0439251.1"/>
    </source>
</evidence>
<accession>A0ABS3GWX1</accession>
<reference evidence="2 3" key="1">
    <citation type="submission" date="2021-03" db="EMBL/GenBank/DDBJ databases">
        <title>Enterococcal diversity collection.</title>
        <authorList>
            <person name="Gilmore M.S."/>
            <person name="Schwartzman J."/>
            <person name="Van Tyne D."/>
            <person name="Martin M."/>
            <person name="Earl A.M."/>
            <person name="Manson A.L."/>
            <person name="Straub T."/>
            <person name="Salamzade R."/>
            <person name="Saavedra J."/>
            <person name="Lebreton F."/>
            <person name="Prichula J."/>
            <person name="Schaufler K."/>
            <person name="Gaca A."/>
            <person name="Sgardioli B."/>
            <person name="Wagenaar J."/>
            <person name="Strong T."/>
        </authorList>
    </citation>
    <scope>NUCLEOTIDE SEQUENCE [LARGE SCALE GENOMIC DNA]</scope>
    <source>
        <strain evidence="2 3">DIV0869a</strain>
    </source>
</reference>